<evidence type="ECO:0000256" key="9">
    <source>
        <dbReference type="RuleBase" id="RU000369"/>
    </source>
</evidence>
<feature type="transmembrane region" description="Helical" evidence="10">
    <location>
        <begin position="99"/>
        <end position="123"/>
    </location>
</feature>
<evidence type="ECO:0000259" key="11">
    <source>
        <dbReference type="PROSITE" id="PS50855"/>
    </source>
</evidence>
<keyword evidence="9" id="KW-0408">Iron</keyword>
<keyword evidence="9" id="KW-0679">Respiratory chain</keyword>
<reference evidence="12" key="1">
    <citation type="journal article" date="2020" name="Zool. J. Linn. Soc.">
        <title>Mitogenomic phylogeny and fossil-calibrated mutation rates for all F- and M-type mtDNA genes of the largest freshwater mussel family, the Unionidae (Bivalvia).</title>
        <authorList>
            <person name="Zieritz A."/>
            <person name="Froufe E."/>
            <person name="Bolotov I."/>
            <person name="Goncalves D.V."/>
            <person name="Aldridge D.C."/>
            <person name="Bogan A.E."/>
            <person name="Gan H.M."/>
            <person name="Gomes-Dos-Santos A."/>
            <person name="Sousa R."/>
            <person name="Teixeira A."/>
            <person name="Varandas S."/>
            <person name="Zanatta D."/>
            <person name="Lopes-Lima M."/>
        </authorList>
    </citation>
    <scope>NUCLEOTIDE SEQUENCE</scope>
    <source>
        <strain evidence="12">HyrBia_M</strain>
    </source>
</reference>
<feature type="transmembrane region" description="Helical" evidence="10">
    <location>
        <begin position="333"/>
        <end position="356"/>
    </location>
</feature>
<feature type="transmembrane region" description="Helical" evidence="10">
    <location>
        <begin position="12"/>
        <end position="34"/>
    </location>
</feature>
<accession>A0A8A3WKA0</accession>
<dbReference type="CDD" id="cd01663">
    <property type="entry name" value="Cyt_c_Oxidase_I"/>
    <property type="match status" value="1"/>
</dbReference>
<dbReference type="InterPro" id="IPR036927">
    <property type="entry name" value="Cyt_c_oxase-like_su1_sf"/>
</dbReference>
<dbReference type="GO" id="GO:0005743">
    <property type="term" value="C:mitochondrial inner membrane"/>
    <property type="evidence" value="ECO:0007669"/>
    <property type="project" value="UniProtKB-SubCell"/>
</dbReference>
<dbReference type="GO" id="GO:0015990">
    <property type="term" value="P:electron transport coupled proton transport"/>
    <property type="evidence" value="ECO:0007669"/>
    <property type="project" value="TreeGrafter"/>
</dbReference>
<dbReference type="InterPro" id="IPR000883">
    <property type="entry name" value="Cyt_C_Oxase_1"/>
</dbReference>
<dbReference type="InterPro" id="IPR023616">
    <property type="entry name" value="Cyt_c_oxase-like_su1_dom"/>
</dbReference>
<feature type="transmembrane region" description="Helical" evidence="10">
    <location>
        <begin position="54"/>
        <end position="79"/>
    </location>
</feature>
<comment type="cofactor">
    <cofactor evidence="1">
        <name>heme</name>
        <dbReference type="ChEBI" id="CHEBI:30413"/>
    </cofactor>
</comment>
<keyword evidence="9 12" id="KW-0496">Mitochondrion</keyword>
<comment type="subcellular location">
    <subcellularLocation>
        <location evidence="2">Membrane</location>
        <topology evidence="2">Multi-pass membrane protein</topology>
    </subcellularLocation>
    <subcellularLocation>
        <location evidence="9">Mitochondrion inner membrane</location>
        <topology evidence="9">Multi-pass membrane protein</topology>
    </subcellularLocation>
</comment>
<evidence type="ECO:0000256" key="7">
    <source>
        <dbReference type="ARBA" id="ARBA00022989"/>
    </source>
</evidence>
<feature type="domain" description="Cytochrome oxidase subunit I profile" evidence="11">
    <location>
        <begin position="1"/>
        <end position="511"/>
    </location>
</feature>
<dbReference type="PRINTS" id="PR01165">
    <property type="entry name" value="CYCOXIDASEI"/>
</dbReference>
<feature type="transmembrane region" description="Helical" evidence="10">
    <location>
        <begin position="143"/>
        <end position="168"/>
    </location>
</feature>
<gene>
    <name evidence="12" type="primary">cox1</name>
</gene>
<evidence type="ECO:0000256" key="1">
    <source>
        <dbReference type="ARBA" id="ARBA00001971"/>
    </source>
</evidence>
<dbReference type="GO" id="GO:0020037">
    <property type="term" value="F:heme binding"/>
    <property type="evidence" value="ECO:0007669"/>
    <property type="project" value="InterPro"/>
</dbReference>
<keyword evidence="9" id="KW-0349">Heme</keyword>
<dbReference type="EC" id="7.1.1.9" evidence="9"/>
<dbReference type="PROSITE" id="PS50855">
    <property type="entry name" value="COX1"/>
    <property type="match status" value="1"/>
</dbReference>
<keyword evidence="9" id="KW-0999">Mitochondrion inner membrane</keyword>
<evidence type="ECO:0000256" key="8">
    <source>
        <dbReference type="ARBA" id="ARBA00023136"/>
    </source>
</evidence>
<evidence type="ECO:0000256" key="6">
    <source>
        <dbReference type="ARBA" id="ARBA00022692"/>
    </source>
</evidence>
<dbReference type="GO" id="GO:0045277">
    <property type="term" value="C:respiratory chain complex IV"/>
    <property type="evidence" value="ECO:0007669"/>
    <property type="project" value="InterPro"/>
</dbReference>
<evidence type="ECO:0000256" key="4">
    <source>
        <dbReference type="ARBA" id="ARBA00009578"/>
    </source>
</evidence>
<comment type="pathway">
    <text evidence="3 9">Energy metabolism; oxidative phosphorylation.</text>
</comment>
<feature type="transmembrane region" description="Helical" evidence="10">
    <location>
        <begin position="409"/>
        <end position="430"/>
    </location>
</feature>
<feature type="transmembrane region" description="Helical" evidence="10">
    <location>
        <begin position="300"/>
        <end position="321"/>
    </location>
</feature>
<evidence type="ECO:0000256" key="2">
    <source>
        <dbReference type="ARBA" id="ARBA00004141"/>
    </source>
</evidence>
<proteinExistence type="inferred from homology"/>
<feature type="transmembrane region" description="Helical" evidence="10">
    <location>
        <begin position="227"/>
        <end position="251"/>
    </location>
</feature>
<geneLocation type="mitochondrion" evidence="12"/>
<keyword evidence="9" id="KW-0186">Copper</keyword>
<feature type="transmembrane region" description="Helical" evidence="10">
    <location>
        <begin position="263"/>
        <end position="285"/>
    </location>
</feature>
<feature type="transmembrane region" description="Helical" evidence="10">
    <location>
        <begin position="450"/>
        <end position="470"/>
    </location>
</feature>
<dbReference type="Gene3D" id="1.20.210.10">
    <property type="entry name" value="Cytochrome c oxidase-like, subunit I domain"/>
    <property type="match status" value="1"/>
</dbReference>
<dbReference type="Pfam" id="PF00115">
    <property type="entry name" value="COX1"/>
    <property type="match status" value="1"/>
</dbReference>
<dbReference type="SUPFAM" id="SSF81442">
    <property type="entry name" value="Cytochrome c oxidase subunit I-like"/>
    <property type="match status" value="1"/>
</dbReference>
<dbReference type="PANTHER" id="PTHR10422:SF18">
    <property type="entry name" value="CYTOCHROME C OXIDASE SUBUNIT 1"/>
    <property type="match status" value="1"/>
</dbReference>
<evidence type="ECO:0000256" key="3">
    <source>
        <dbReference type="ARBA" id="ARBA00004673"/>
    </source>
</evidence>
<keyword evidence="9" id="KW-0479">Metal-binding</keyword>
<protein>
    <recommendedName>
        <fullName evidence="5 9">Cytochrome c oxidase subunit 1</fullName>
        <ecNumber evidence="9">7.1.1.9</ecNumber>
    </recommendedName>
</protein>
<sequence length="547" mass="60524">MRWIFSTNHKDIGTLYMISSLWWGLVGLAMSVLIRVELGHPGGVINDDQLYYSLLTSHAFVMIFFVVMPVMMGGMGNWLVPIMVGSPDMAFPRLNNASFWFLMGGGFLLLLCMFVESGCATGWTLYPPLSSVVYHSGCSVDLLIVSLHLAGVSSIMGSLNFITTVLGMRNDAMHCERMTLFVWSVLCTAGLILASFPVLAGCITMLLMDRNFNSCFFDPSGGGDPVLFMHLFWFFGHPEVYIIILPAFGVVSHVILHYSAKKVVFGQMGMVFAMISIGLLGFLVWGHHMFVSGMDVDTRAYFTAATMVIAIPTGVKVFSWLSTLSGFVGEVEVPLLWAMGFLFLFTLGGLTGVVLANASMDVVLHDTYYVTAHFHYVLSMGAVFGMFSGFCYWYPLMAGVTMHPVWMKVNFLTLFVGVNTTFFPQHFLGLAGMPRRCTDYASCYYSWNAVSSWGSMLSVVSVFVFLFCVLESFIACRGVFCGSALSISVEWQSNLFPLAFHSHGQGSFVVDGDTEMDLLLVMNDLWWKSKNDVKVVKGLEKEVGKDS</sequence>
<dbReference type="PANTHER" id="PTHR10422">
    <property type="entry name" value="CYTOCHROME C OXIDASE SUBUNIT 1"/>
    <property type="match status" value="1"/>
</dbReference>
<dbReference type="InterPro" id="IPR023615">
    <property type="entry name" value="Cyt_c_Oxase_su1_BS"/>
</dbReference>
<comment type="catalytic activity">
    <reaction evidence="9">
        <text>4 Fe(II)-[cytochrome c] + O2 + 8 H(+)(in) = 4 Fe(III)-[cytochrome c] + 2 H2O + 4 H(+)(out)</text>
        <dbReference type="Rhea" id="RHEA:11436"/>
        <dbReference type="Rhea" id="RHEA-COMP:10350"/>
        <dbReference type="Rhea" id="RHEA-COMP:14399"/>
        <dbReference type="ChEBI" id="CHEBI:15377"/>
        <dbReference type="ChEBI" id="CHEBI:15378"/>
        <dbReference type="ChEBI" id="CHEBI:15379"/>
        <dbReference type="ChEBI" id="CHEBI:29033"/>
        <dbReference type="ChEBI" id="CHEBI:29034"/>
        <dbReference type="EC" id="7.1.1.9"/>
    </reaction>
</comment>
<keyword evidence="6 9" id="KW-0812">Transmembrane</keyword>
<evidence type="ECO:0000256" key="10">
    <source>
        <dbReference type="SAM" id="Phobius"/>
    </source>
</evidence>
<evidence type="ECO:0000256" key="5">
    <source>
        <dbReference type="ARBA" id="ARBA00015947"/>
    </source>
</evidence>
<evidence type="ECO:0000313" key="12">
    <source>
        <dbReference type="EMBL" id="QTA71698.1"/>
    </source>
</evidence>
<name>A0A8A3WKA0_9BIVA</name>
<dbReference type="PROSITE" id="PS00077">
    <property type="entry name" value="COX1_CUB"/>
    <property type="match status" value="1"/>
</dbReference>
<comment type="function">
    <text evidence="9">Component of the cytochrome c oxidase, the last enzyme in the mitochondrial electron transport chain which drives oxidative phosphorylation. The respiratory chain contains 3 multisubunit complexes succinate dehydrogenase (complex II, CII), ubiquinol-cytochrome c oxidoreductase (cytochrome b-c1 complex, complex III, CIII) and cytochrome c oxidase (complex IV, CIV), that cooperate to transfer electrons derived from NADH and succinate to molecular oxygen, creating an electrochemical gradient over the inner membrane that drives transmembrane transport and the ATP synthase. Cytochrome c oxidase is the component of the respiratory chain that catalyzes the reduction of oxygen to water. Electrons originating from reduced cytochrome c in the intermembrane space (IMS) are transferred via the dinuclear copper A center (CU(A)) of subunit 2 and heme A of subunit 1 to the active site in subunit 1, a binuclear center (BNC) formed by heme A3 and copper B (CU(B)). The BNC reduces molecular oxygen to 2 water molecules using 4 electrons from cytochrome c in the IMS and 4 protons from the mitochondrial matrix.</text>
</comment>
<keyword evidence="8 9" id="KW-0472">Membrane</keyword>
<feature type="transmembrane region" description="Helical" evidence="10">
    <location>
        <begin position="376"/>
        <end position="397"/>
    </location>
</feature>
<dbReference type="AlphaFoldDB" id="A0A8A3WKA0"/>
<dbReference type="UniPathway" id="UPA00705"/>
<dbReference type="GO" id="GO:0006123">
    <property type="term" value="P:mitochondrial electron transport, cytochrome c to oxygen"/>
    <property type="evidence" value="ECO:0007669"/>
    <property type="project" value="TreeGrafter"/>
</dbReference>
<comment type="similarity">
    <text evidence="4 9">Belongs to the heme-copper respiratory oxidase family.</text>
</comment>
<dbReference type="GO" id="GO:0046872">
    <property type="term" value="F:metal ion binding"/>
    <property type="evidence" value="ECO:0007669"/>
    <property type="project" value="UniProtKB-KW"/>
</dbReference>
<feature type="transmembrane region" description="Helical" evidence="10">
    <location>
        <begin position="180"/>
        <end position="207"/>
    </location>
</feature>
<organism evidence="12">
    <name type="scientific">Hyriopsis bialata</name>
    <dbReference type="NCBI Taxonomy" id="1903487"/>
    <lineage>
        <taxon>Eukaryota</taxon>
        <taxon>Metazoa</taxon>
        <taxon>Spiralia</taxon>
        <taxon>Lophotrochozoa</taxon>
        <taxon>Mollusca</taxon>
        <taxon>Bivalvia</taxon>
        <taxon>Autobranchia</taxon>
        <taxon>Heteroconchia</taxon>
        <taxon>Palaeoheterodonta</taxon>
        <taxon>Unionida</taxon>
        <taxon>Unionoidea</taxon>
        <taxon>Unionidae</taxon>
        <taxon>Gonideinae</taxon>
        <taxon>Hyriopsis</taxon>
    </lineage>
</organism>
<keyword evidence="9" id="KW-0249">Electron transport</keyword>
<dbReference type="EMBL" id="MW242817">
    <property type="protein sequence ID" value="QTA71698.1"/>
    <property type="molecule type" value="Genomic_DNA"/>
</dbReference>
<keyword evidence="7 10" id="KW-1133">Transmembrane helix</keyword>
<dbReference type="InterPro" id="IPR033944">
    <property type="entry name" value="Cyt_c_oxase_su1_dom"/>
</dbReference>
<dbReference type="GO" id="GO:0004129">
    <property type="term" value="F:cytochrome-c oxidase activity"/>
    <property type="evidence" value="ECO:0007669"/>
    <property type="project" value="UniProtKB-EC"/>
</dbReference>
<keyword evidence="9" id="KW-0813">Transport</keyword>